<organism evidence="6 7">
    <name type="scientific">Pedobacter yulinensis</name>
    <dbReference type="NCBI Taxonomy" id="2126353"/>
    <lineage>
        <taxon>Bacteria</taxon>
        <taxon>Pseudomonadati</taxon>
        <taxon>Bacteroidota</taxon>
        <taxon>Sphingobacteriia</taxon>
        <taxon>Sphingobacteriales</taxon>
        <taxon>Sphingobacteriaceae</taxon>
        <taxon>Pedobacter</taxon>
    </lineage>
</organism>
<dbReference type="GO" id="GO:0003677">
    <property type="term" value="F:DNA binding"/>
    <property type="evidence" value="ECO:0007669"/>
    <property type="project" value="UniProtKB-KW"/>
</dbReference>
<name>A0A2T3HPJ5_9SPHI</name>
<dbReference type="InterPro" id="IPR037171">
    <property type="entry name" value="NagB/RpiA_transferase-like"/>
</dbReference>
<dbReference type="GO" id="GO:0003700">
    <property type="term" value="F:DNA-binding transcription factor activity"/>
    <property type="evidence" value="ECO:0007669"/>
    <property type="project" value="InterPro"/>
</dbReference>
<dbReference type="InterPro" id="IPR036388">
    <property type="entry name" value="WH-like_DNA-bd_sf"/>
</dbReference>
<dbReference type="SUPFAM" id="SSF100950">
    <property type="entry name" value="NagB/RpiA/CoA transferase-like"/>
    <property type="match status" value="1"/>
</dbReference>
<dbReference type="InterPro" id="IPR001034">
    <property type="entry name" value="DeoR_HTH"/>
</dbReference>
<dbReference type="Pfam" id="PF00455">
    <property type="entry name" value="DeoRC"/>
    <property type="match status" value="1"/>
</dbReference>
<dbReference type="AlphaFoldDB" id="A0A2T3HPJ5"/>
<dbReference type="EMBL" id="PYLS01000004">
    <property type="protein sequence ID" value="PST84327.1"/>
    <property type="molecule type" value="Genomic_DNA"/>
</dbReference>
<evidence type="ECO:0000313" key="7">
    <source>
        <dbReference type="Proteomes" id="UP000240912"/>
    </source>
</evidence>
<dbReference type="SMART" id="SM00420">
    <property type="entry name" value="HTH_DEOR"/>
    <property type="match status" value="1"/>
</dbReference>
<evidence type="ECO:0000256" key="4">
    <source>
        <dbReference type="ARBA" id="ARBA00023163"/>
    </source>
</evidence>
<evidence type="ECO:0000259" key="5">
    <source>
        <dbReference type="PROSITE" id="PS51000"/>
    </source>
</evidence>
<evidence type="ECO:0000313" key="6">
    <source>
        <dbReference type="EMBL" id="PST84327.1"/>
    </source>
</evidence>
<evidence type="ECO:0000256" key="1">
    <source>
        <dbReference type="ARBA" id="ARBA00022491"/>
    </source>
</evidence>
<dbReference type="PROSITE" id="PS51000">
    <property type="entry name" value="HTH_DEOR_2"/>
    <property type="match status" value="1"/>
</dbReference>
<dbReference type="Proteomes" id="UP000240912">
    <property type="component" value="Unassembled WGS sequence"/>
</dbReference>
<proteinExistence type="predicted"/>
<accession>A0A2T3HPJ5</accession>
<dbReference type="Gene3D" id="3.40.50.1360">
    <property type="match status" value="1"/>
</dbReference>
<dbReference type="Pfam" id="PF08220">
    <property type="entry name" value="HTH_DeoR"/>
    <property type="match status" value="1"/>
</dbReference>
<dbReference type="PROSITE" id="PS00894">
    <property type="entry name" value="HTH_DEOR_1"/>
    <property type="match status" value="1"/>
</dbReference>
<protein>
    <submittedName>
        <fullName evidence="6">DeoR/GlpR transcriptional regulator</fullName>
    </submittedName>
</protein>
<dbReference type="PANTHER" id="PTHR30363">
    <property type="entry name" value="HTH-TYPE TRANSCRIPTIONAL REGULATOR SRLR-RELATED"/>
    <property type="match status" value="1"/>
</dbReference>
<feature type="domain" description="HTH deoR-type" evidence="5">
    <location>
        <begin position="3"/>
        <end position="58"/>
    </location>
</feature>
<comment type="caution">
    <text evidence="6">The sequence shown here is derived from an EMBL/GenBank/DDBJ whole genome shotgun (WGS) entry which is preliminary data.</text>
</comment>
<dbReference type="SMART" id="SM01134">
    <property type="entry name" value="DeoRC"/>
    <property type="match status" value="1"/>
</dbReference>
<dbReference type="SUPFAM" id="SSF46785">
    <property type="entry name" value="Winged helix' DNA-binding domain"/>
    <property type="match status" value="1"/>
</dbReference>
<dbReference type="InterPro" id="IPR036390">
    <property type="entry name" value="WH_DNA-bd_sf"/>
</dbReference>
<evidence type="ECO:0000256" key="3">
    <source>
        <dbReference type="ARBA" id="ARBA00023125"/>
    </source>
</evidence>
<evidence type="ECO:0000256" key="2">
    <source>
        <dbReference type="ARBA" id="ARBA00023015"/>
    </source>
</evidence>
<gene>
    <name evidence="6" type="ORF">C7T94_06320</name>
</gene>
<dbReference type="RefSeq" id="WP_107214426.1">
    <property type="nucleotide sequence ID" value="NZ_KZ686268.1"/>
</dbReference>
<keyword evidence="3" id="KW-0238">DNA-binding</keyword>
<dbReference type="PRINTS" id="PR00037">
    <property type="entry name" value="HTHLACR"/>
</dbReference>
<reference evidence="6 7" key="1">
    <citation type="submission" date="2018-03" db="EMBL/GenBank/DDBJ databases">
        <authorList>
            <person name="Keele B.F."/>
        </authorList>
    </citation>
    <scope>NUCLEOTIDE SEQUENCE [LARGE SCALE GENOMIC DNA]</scope>
    <source>
        <strain evidence="6 7">YL28-9</strain>
    </source>
</reference>
<dbReference type="InterPro" id="IPR050313">
    <property type="entry name" value="Carb_Metab_HTH_regulators"/>
</dbReference>
<dbReference type="Gene3D" id="1.10.10.10">
    <property type="entry name" value="Winged helix-like DNA-binding domain superfamily/Winged helix DNA-binding domain"/>
    <property type="match status" value="1"/>
</dbReference>
<keyword evidence="4" id="KW-0804">Transcription</keyword>
<dbReference type="OrthoDB" id="9798651at2"/>
<keyword evidence="7" id="KW-1185">Reference proteome</keyword>
<keyword evidence="2" id="KW-0805">Transcription regulation</keyword>
<keyword evidence="1" id="KW-0678">Repressor</keyword>
<dbReference type="InterPro" id="IPR014036">
    <property type="entry name" value="DeoR-like_C"/>
</dbReference>
<dbReference type="InterPro" id="IPR018356">
    <property type="entry name" value="Tscrpt_reg_HTH_DeoR_CS"/>
</dbReference>
<sequence length="249" mass="27136">MLKAERLQKILDQIEKDGRVVLEELATLLQVSTDTVRRDIRELSDRGLLKAVRGGAVMHAPEHPDFRERQSRDLQLKKTIARKALGFITPGQVLLAGSGTTVAAVMSALPRGIQLTVVTNSFAVVNALEDHDAVSVIFLGGEVNKRSFATAGHETIEAIRRFRADICLLGICSISLAMGITGFDHQEVLVERAMIETSKSVVVLSAYEKLETTDPFYICAANAVDVLITEKDPAARNLQGFIEAGVTVR</sequence>
<dbReference type="PANTHER" id="PTHR30363:SF4">
    <property type="entry name" value="GLYCEROL-3-PHOSPHATE REGULON REPRESSOR"/>
    <property type="match status" value="1"/>
</dbReference>